<dbReference type="InterPro" id="IPR016181">
    <property type="entry name" value="Acyl_CoA_acyltransferase"/>
</dbReference>
<evidence type="ECO:0000256" key="1">
    <source>
        <dbReference type="ARBA" id="ARBA00022679"/>
    </source>
</evidence>
<name>A0AAD7HP55_9AGAR</name>
<evidence type="ECO:0000259" key="2">
    <source>
        <dbReference type="PROSITE" id="PS51186"/>
    </source>
</evidence>
<dbReference type="Pfam" id="PF00583">
    <property type="entry name" value="Acetyltransf_1"/>
    <property type="match status" value="1"/>
</dbReference>
<protein>
    <recommendedName>
        <fullName evidence="2">N-acetyltransferase domain-containing protein</fullName>
    </recommendedName>
</protein>
<proteinExistence type="predicted"/>
<comment type="caution">
    <text evidence="3">The sequence shown here is derived from an EMBL/GenBank/DDBJ whole genome shotgun (WGS) entry which is preliminary data.</text>
</comment>
<dbReference type="EMBL" id="JARKIB010000203">
    <property type="protein sequence ID" value="KAJ7724352.1"/>
    <property type="molecule type" value="Genomic_DNA"/>
</dbReference>
<dbReference type="PANTHER" id="PTHR13947">
    <property type="entry name" value="GNAT FAMILY N-ACETYLTRANSFERASE"/>
    <property type="match status" value="1"/>
</dbReference>
<reference evidence="3" key="1">
    <citation type="submission" date="2023-03" db="EMBL/GenBank/DDBJ databases">
        <title>Massive genome expansion in bonnet fungi (Mycena s.s.) driven by repeated elements and novel gene families across ecological guilds.</title>
        <authorList>
            <consortium name="Lawrence Berkeley National Laboratory"/>
            <person name="Harder C.B."/>
            <person name="Miyauchi S."/>
            <person name="Viragh M."/>
            <person name="Kuo A."/>
            <person name="Thoen E."/>
            <person name="Andreopoulos B."/>
            <person name="Lu D."/>
            <person name="Skrede I."/>
            <person name="Drula E."/>
            <person name="Henrissat B."/>
            <person name="Morin E."/>
            <person name="Kohler A."/>
            <person name="Barry K."/>
            <person name="LaButti K."/>
            <person name="Morin E."/>
            <person name="Salamov A."/>
            <person name="Lipzen A."/>
            <person name="Mereny Z."/>
            <person name="Hegedus B."/>
            <person name="Baldrian P."/>
            <person name="Stursova M."/>
            <person name="Weitz H."/>
            <person name="Taylor A."/>
            <person name="Grigoriev I.V."/>
            <person name="Nagy L.G."/>
            <person name="Martin F."/>
            <person name="Kauserud H."/>
        </authorList>
    </citation>
    <scope>NUCLEOTIDE SEQUENCE</scope>
    <source>
        <strain evidence="3">CBHHK182m</strain>
    </source>
</reference>
<keyword evidence="1" id="KW-0808">Transferase</keyword>
<dbReference type="Gene3D" id="3.40.630.30">
    <property type="match status" value="1"/>
</dbReference>
<dbReference type="InterPro" id="IPR000182">
    <property type="entry name" value="GNAT_dom"/>
</dbReference>
<sequence length="274" mass="30781">MSEILHPPISALRLSTRSVLSGWKVSLLASAASSALYSTDFSSRRLRSWPTFSLVSVSLSLGSHLLRNGCLELSLRLALRRSLLWAVRCMWSCGSRSLVGWKSSVKKRSPRIWRHPGALRCTRSVLCRGAPHGETAQRRRPKRQWGGVEEVLGCIAIDYLPETETRTAEIRRMLVSEKHCRHGLASRLILETIRHAETMPGVESIQLSTSEFQSGARRLYEGFGWECTAVNILRLGTIGATVRTCDFRRPVRIGEYGELRARAEQGAELRRILS</sequence>
<evidence type="ECO:0000313" key="3">
    <source>
        <dbReference type="EMBL" id="KAJ7724352.1"/>
    </source>
</evidence>
<dbReference type="AlphaFoldDB" id="A0AAD7HP55"/>
<dbReference type="PROSITE" id="PS51186">
    <property type="entry name" value="GNAT"/>
    <property type="match status" value="1"/>
</dbReference>
<keyword evidence="4" id="KW-1185">Reference proteome</keyword>
<feature type="domain" description="N-acetyltransferase" evidence="2">
    <location>
        <begin position="149"/>
        <end position="248"/>
    </location>
</feature>
<dbReference type="CDD" id="cd04301">
    <property type="entry name" value="NAT_SF"/>
    <property type="match status" value="1"/>
</dbReference>
<dbReference type="GO" id="GO:0008080">
    <property type="term" value="F:N-acetyltransferase activity"/>
    <property type="evidence" value="ECO:0007669"/>
    <property type="project" value="InterPro"/>
</dbReference>
<dbReference type="PANTHER" id="PTHR13947:SF37">
    <property type="entry name" value="LD18367P"/>
    <property type="match status" value="1"/>
</dbReference>
<dbReference type="InterPro" id="IPR050769">
    <property type="entry name" value="NAT_camello-type"/>
</dbReference>
<gene>
    <name evidence="3" type="ORF">B0H16DRAFT_323876</name>
</gene>
<dbReference type="SUPFAM" id="SSF55729">
    <property type="entry name" value="Acyl-CoA N-acyltransferases (Nat)"/>
    <property type="match status" value="1"/>
</dbReference>
<dbReference type="Proteomes" id="UP001215598">
    <property type="component" value="Unassembled WGS sequence"/>
</dbReference>
<organism evidence="3 4">
    <name type="scientific">Mycena metata</name>
    <dbReference type="NCBI Taxonomy" id="1033252"/>
    <lineage>
        <taxon>Eukaryota</taxon>
        <taxon>Fungi</taxon>
        <taxon>Dikarya</taxon>
        <taxon>Basidiomycota</taxon>
        <taxon>Agaricomycotina</taxon>
        <taxon>Agaricomycetes</taxon>
        <taxon>Agaricomycetidae</taxon>
        <taxon>Agaricales</taxon>
        <taxon>Marasmiineae</taxon>
        <taxon>Mycenaceae</taxon>
        <taxon>Mycena</taxon>
    </lineage>
</organism>
<evidence type="ECO:0000313" key="4">
    <source>
        <dbReference type="Proteomes" id="UP001215598"/>
    </source>
</evidence>
<accession>A0AAD7HP55</accession>